<comment type="caution">
    <text evidence="1">The sequence shown here is derived from an EMBL/GenBank/DDBJ whole genome shotgun (WGS) entry which is preliminary data.</text>
</comment>
<protein>
    <submittedName>
        <fullName evidence="1">Uncharacterized protein</fullName>
    </submittedName>
</protein>
<sequence length="49" mass="5153">MDHVHAIPVQHLITDEGDLMAEIIQGAITDAIVELVTGSIESGSEEAPV</sequence>
<organism evidence="1 2">
    <name type="scientific">Gordonia hongkongensis</name>
    <dbReference type="NCBI Taxonomy" id="1701090"/>
    <lineage>
        <taxon>Bacteria</taxon>
        <taxon>Bacillati</taxon>
        <taxon>Actinomycetota</taxon>
        <taxon>Actinomycetes</taxon>
        <taxon>Mycobacteriales</taxon>
        <taxon>Gordoniaceae</taxon>
        <taxon>Gordonia</taxon>
    </lineage>
</organism>
<proteinExistence type="predicted"/>
<evidence type="ECO:0000313" key="2">
    <source>
        <dbReference type="Proteomes" id="UP001152308"/>
    </source>
</evidence>
<gene>
    <name evidence="1" type="ORF">L2299_22830</name>
</gene>
<name>A0ABT6C0K6_9ACTN</name>
<reference evidence="1" key="2">
    <citation type="submission" date="2022-01" db="EMBL/GenBank/DDBJ databases">
        <authorList>
            <person name="Sanchez-Suarez J."/>
            <person name="Villamil L."/>
            <person name="Diaz L.E."/>
        </authorList>
    </citation>
    <scope>NUCLEOTIDE SEQUENCE</scope>
    <source>
        <strain evidence="1">EUFUS-Z928</strain>
    </source>
</reference>
<reference evidence="1" key="1">
    <citation type="journal article" date="2022" name="Data Brief">
        <title>Draft genome sequence data of Gordonia hongkongensis strain EUFUS-Z928 isolated from the octocoral Eunicea fusca.</title>
        <authorList>
            <person name="Sanchez-Suarez J."/>
            <person name="Diaz L."/>
            <person name="Melo-Bolivar J."/>
            <person name="Villamil L."/>
        </authorList>
    </citation>
    <scope>NUCLEOTIDE SEQUENCE</scope>
    <source>
        <strain evidence="1">EUFUS-Z928</strain>
    </source>
</reference>
<evidence type="ECO:0000313" key="1">
    <source>
        <dbReference type="EMBL" id="MDF6103872.1"/>
    </source>
</evidence>
<accession>A0ABT6C0K6</accession>
<dbReference type="EMBL" id="JAKJLQ010000033">
    <property type="protein sequence ID" value="MDF6103872.1"/>
    <property type="molecule type" value="Genomic_DNA"/>
</dbReference>
<dbReference type="RefSeq" id="WP_156422434.1">
    <property type="nucleotide sequence ID" value="NZ_JAKJLQ010000033.1"/>
</dbReference>
<keyword evidence="2" id="KW-1185">Reference proteome</keyword>
<dbReference type="Proteomes" id="UP001152308">
    <property type="component" value="Unassembled WGS sequence"/>
</dbReference>